<keyword evidence="3" id="KW-1185">Reference proteome</keyword>
<name>A0ABP6IRR9_9ACTN</name>
<feature type="region of interest" description="Disordered" evidence="1">
    <location>
        <begin position="43"/>
        <end position="82"/>
    </location>
</feature>
<evidence type="ECO:0000313" key="2">
    <source>
        <dbReference type="EMBL" id="GAA2906986.1"/>
    </source>
</evidence>
<reference evidence="3" key="1">
    <citation type="journal article" date="2019" name="Int. J. Syst. Evol. Microbiol.">
        <title>The Global Catalogue of Microorganisms (GCM) 10K type strain sequencing project: providing services to taxonomists for standard genome sequencing and annotation.</title>
        <authorList>
            <consortium name="The Broad Institute Genomics Platform"/>
            <consortium name="The Broad Institute Genome Sequencing Center for Infectious Disease"/>
            <person name="Wu L."/>
            <person name="Ma J."/>
        </authorList>
    </citation>
    <scope>NUCLEOTIDE SEQUENCE [LARGE SCALE GENOMIC DNA]</scope>
    <source>
        <strain evidence="3">JCM 6242</strain>
    </source>
</reference>
<dbReference type="Proteomes" id="UP001500831">
    <property type="component" value="Unassembled WGS sequence"/>
</dbReference>
<dbReference type="EMBL" id="BAAAVI010000088">
    <property type="protein sequence ID" value="GAA2906986.1"/>
    <property type="molecule type" value="Genomic_DNA"/>
</dbReference>
<accession>A0ABP6IRR9</accession>
<comment type="caution">
    <text evidence="2">The sequence shown here is derived from an EMBL/GenBank/DDBJ whole genome shotgun (WGS) entry which is preliminary data.</text>
</comment>
<sequence length="82" mass="8552">MTPGSGSPGPMSPPRRTPPRRAGRPLAAGLLVLAPLCAEYITGYDTGTGLRPAPEGRRETRRGPKEGMPGWGRGPTAAQYPA</sequence>
<proteinExistence type="predicted"/>
<organism evidence="2 3">
    <name type="scientific">Streptosporangium fragile</name>
    <dbReference type="NCBI Taxonomy" id="46186"/>
    <lineage>
        <taxon>Bacteria</taxon>
        <taxon>Bacillati</taxon>
        <taxon>Actinomycetota</taxon>
        <taxon>Actinomycetes</taxon>
        <taxon>Streptosporangiales</taxon>
        <taxon>Streptosporangiaceae</taxon>
        <taxon>Streptosporangium</taxon>
    </lineage>
</organism>
<evidence type="ECO:0000256" key="1">
    <source>
        <dbReference type="SAM" id="MobiDB-lite"/>
    </source>
</evidence>
<protein>
    <submittedName>
        <fullName evidence="2">Uncharacterized protein</fullName>
    </submittedName>
</protein>
<evidence type="ECO:0000313" key="3">
    <source>
        <dbReference type="Proteomes" id="UP001500831"/>
    </source>
</evidence>
<feature type="region of interest" description="Disordered" evidence="1">
    <location>
        <begin position="1"/>
        <end position="26"/>
    </location>
</feature>
<gene>
    <name evidence="2" type="ORF">GCM10010517_73360</name>
</gene>
<feature type="compositionally biased region" description="Basic and acidic residues" evidence="1">
    <location>
        <begin position="54"/>
        <end position="65"/>
    </location>
</feature>